<dbReference type="Pfam" id="PF01244">
    <property type="entry name" value="Peptidase_M19"/>
    <property type="match status" value="1"/>
</dbReference>
<dbReference type="OrthoDB" id="17254at2"/>
<evidence type="ECO:0000313" key="2">
    <source>
        <dbReference type="Proteomes" id="UP000244926"/>
    </source>
</evidence>
<keyword evidence="2" id="KW-1185">Reference proteome</keyword>
<dbReference type="EMBL" id="LT993738">
    <property type="protein sequence ID" value="SPN73414.1"/>
    <property type="molecule type" value="Genomic_DNA"/>
</dbReference>
<name>A0A2R8FAI8_9CHLA</name>
<dbReference type="Proteomes" id="UP000244926">
    <property type="component" value="Chromosome I"/>
</dbReference>
<accession>A0A2R8FAI8</accession>
<gene>
    <name evidence="1" type="ORF">C10C_0240</name>
</gene>
<dbReference type="InterPro" id="IPR032466">
    <property type="entry name" value="Metal_Hydrolase"/>
</dbReference>
<dbReference type="PANTHER" id="PTHR10443">
    <property type="entry name" value="MICROSOMAL DIPEPTIDASE"/>
    <property type="match status" value="1"/>
</dbReference>
<organism evidence="1 2">
    <name type="scientific">Chlamydia serpentis</name>
    <dbReference type="NCBI Taxonomy" id="1967782"/>
    <lineage>
        <taxon>Bacteria</taxon>
        <taxon>Pseudomonadati</taxon>
        <taxon>Chlamydiota</taxon>
        <taxon>Chlamydiia</taxon>
        <taxon>Chlamydiales</taxon>
        <taxon>Chlamydiaceae</taxon>
        <taxon>Chlamydia/Chlamydophila group</taxon>
        <taxon>Chlamydia</taxon>
    </lineage>
</organism>
<evidence type="ECO:0000313" key="1">
    <source>
        <dbReference type="EMBL" id="SPN73414.1"/>
    </source>
</evidence>
<dbReference type="SUPFAM" id="SSF51556">
    <property type="entry name" value="Metallo-dependent hydrolases"/>
    <property type="match status" value="1"/>
</dbReference>
<proteinExistence type="predicted"/>
<dbReference type="GO" id="GO:0070573">
    <property type="term" value="F:metallodipeptidase activity"/>
    <property type="evidence" value="ECO:0007669"/>
    <property type="project" value="InterPro"/>
</dbReference>
<dbReference type="KEGG" id="csee:C10C_0240"/>
<dbReference type="AlphaFoldDB" id="A0A2R8FAI8"/>
<dbReference type="GO" id="GO:0006508">
    <property type="term" value="P:proteolysis"/>
    <property type="evidence" value="ECO:0007669"/>
    <property type="project" value="InterPro"/>
</dbReference>
<dbReference type="RefSeq" id="WP_108896383.1">
    <property type="nucleotide sequence ID" value="NZ_LT993738.1"/>
</dbReference>
<dbReference type="PROSITE" id="PS51365">
    <property type="entry name" value="RENAL_DIPEPTIDASE_2"/>
    <property type="match status" value="1"/>
</dbReference>
<dbReference type="PANTHER" id="PTHR10443:SF12">
    <property type="entry name" value="DIPEPTIDASE"/>
    <property type="match status" value="1"/>
</dbReference>
<protein>
    <submittedName>
        <fullName evidence="1">Membrane dipeptidase (Peptidase family M19)</fullName>
    </submittedName>
</protein>
<dbReference type="Gene3D" id="3.20.20.140">
    <property type="entry name" value="Metal-dependent hydrolases"/>
    <property type="match status" value="1"/>
</dbReference>
<sequence>MTIDMHCDLLSHPHFSLRDPFVRCSPEQLLLGGVRKQVCAIFVANSEGDPNCDKQNTLFFSIPNQYPNIGLLSYNEQEAREQSEEKSLSLIRSIENASALGRDSQPLMDLLVKLRDLAKQGPLAYLGMVWKRDNRFGGGTEAPKKLSRDGEILLDMMYQLGIPIDLSHCSDELAEDILDYTADKLPHLCVIASHSNFRAVLDNPRNLLDVHAKEIVQRNGVIGLNVIKYLTGNSLSQIEEHLLHAENLGILSNIVIGSDFFYSNEDYKFFSECSSAKAHPVLRNLISNLFSKEKAKSILFACAEQFLNRVISEQTAKQKTSIEL</sequence>
<dbReference type="InterPro" id="IPR008257">
    <property type="entry name" value="Pept_M19"/>
</dbReference>
<reference evidence="2" key="1">
    <citation type="submission" date="2017-11" db="EMBL/GenBank/DDBJ databases">
        <authorList>
            <person name="Seth-Smith MB H."/>
        </authorList>
    </citation>
    <scope>NUCLEOTIDE SEQUENCE [LARGE SCALE GENOMIC DNA]</scope>
</reference>